<dbReference type="EMBL" id="UINC01225470">
    <property type="protein sequence ID" value="SVE55557.1"/>
    <property type="molecule type" value="Genomic_DNA"/>
</dbReference>
<name>A0A383EFD5_9ZZZZ</name>
<organism evidence="1">
    <name type="scientific">marine metagenome</name>
    <dbReference type="NCBI Taxonomy" id="408172"/>
    <lineage>
        <taxon>unclassified sequences</taxon>
        <taxon>metagenomes</taxon>
        <taxon>ecological metagenomes</taxon>
    </lineage>
</organism>
<dbReference type="AlphaFoldDB" id="A0A383EFD5"/>
<accession>A0A383EFD5</accession>
<protein>
    <submittedName>
        <fullName evidence="1">Uncharacterized protein</fullName>
    </submittedName>
</protein>
<feature type="non-terminal residue" evidence="1">
    <location>
        <position position="1"/>
    </location>
</feature>
<sequence>QRLVEPIAAVAVALRQISRKRRETVYHSFAPVEIAGGRILAMVFAAVNSVALDSGTVRHAASFRQAGLAQTRDEALQHLRISISTKLRHPFYRGSGISFEDILGRGTGLLQSARFGIGGCQHIQG</sequence>
<evidence type="ECO:0000313" key="1">
    <source>
        <dbReference type="EMBL" id="SVE55557.1"/>
    </source>
</evidence>
<reference evidence="1" key="1">
    <citation type="submission" date="2018-05" db="EMBL/GenBank/DDBJ databases">
        <authorList>
            <person name="Lanie J.A."/>
            <person name="Ng W.-L."/>
            <person name="Kazmierczak K.M."/>
            <person name="Andrzejewski T.M."/>
            <person name="Davidsen T.M."/>
            <person name="Wayne K.J."/>
            <person name="Tettelin H."/>
            <person name="Glass J.I."/>
            <person name="Rusch D."/>
            <person name="Podicherti R."/>
            <person name="Tsui H.-C.T."/>
            <person name="Winkler M.E."/>
        </authorList>
    </citation>
    <scope>NUCLEOTIDE SEQUENCE</scope>
</reference>
<proteinExistence type="predicted"/>
<gene>
    <name evidence="1" type="ORF">METZ01_LOCUS508411</name>
</gene>